<keyword evidence="5 9" id="KW-0997">Cell inner membrane</keyword>
<evidence type="ECO:0000256" key="1">
    <source>
        <dbReference type="ARBA" id="ARBA00004377"/>
    </source>
</evidence>
<evidence type="ECO:0000256" key="7">
    <source>
        <dbReference type="ARBA" id="ARBA00022989"/>
    </source>
</evidence>
<dbReference type="PANTHER" id="PTHR30386:SF27">
    <property type="entry name" value="MEMBRANE FUSION PROTEIN (MFP) FAMILY PROTEIN"/>
    <property type="match status" value="1"/>
</dbReference>
<dbReference type="InterPro" id="IPR050739">
    <property type="entry name" value="MFP"/>
</dbReference>
<dbReference type="PANTHER" id="PTHR30386">
    <property type="entry name" value="MEMBRANE FUSION SUBUNIT OF EMRAB-TOLC MULTIDRUG EFFLUX PUMP"/>
    <property type="match status" value="1"/>
</dbReference>
<evidence type="ECO:0000256" key="9">
    <source>
        <dbReference type="RuleBase" id="RU365093"/>
    </source>
</evidence>
<feature type="domain" description="CyaD-like alpha-helical hairpin" evidence="10">
    <location>
        <begin position="148"/>
        <end position="301"/>
    </location>
</feature>
<keyword evidence="6 9" id="KW-0812">Transmembrane</keyword>
<dbReference type="InterPro" id="IPR058982">
    <property type="entry name" value="Beta-barrel_AprE"/>
</dbReference>
<dbReference type="PRINTS" id="PR01490">
    <property type="entry name" value="RTXTOXIND"/>
</dbReference>
<evidence type="ECO:0000313" key="13">
    <source>
        <dbReference type="Proteomes" id="UP000244080"/>
    </source>
</evidence>
<dbReference type="InterPro" id="IPR006144">
    <property type="entry name" value="Secretion_HlyD_CS"/>
</dbReference>
<accession>A0A2T5ENH0</accession>
<evidence type="ECO:0000256" key="4">
    <source>
        <dbReference type="ARBA" id="ARBA00022475"/>
    </source>
</evidence>
<feature type="transmembrane region" description="Helical" evidence="9">
    <location>
        <begin position="40"/>
        <end position="61"/>
    </location>
</feature>
<dbReference type="Proteomes" id="UP000244080">
    <property type="component" value="Unassembled WGS sequence"/>
</dbReference>
<protein>
    <recommendedName>
        <fullName evidence="9">Membrane fusion protein (MFP) family protein</fullName>
    </recommendedName>
</protein>
<evidence type="ECO:0000259" key="10">
    <source>
        <dbReference type="Pfam" id="PF25988"/>
    </source>
</evidence>
<dbReference type="Gene3D" id="2.40.50.100">
    <property type="match status" value="1"/>
</dbReference>
<name>A0A2T5ENH0_VIBSP</name>
<evidence type="ECO:0000256" key="8">
    <source>
        <dbReference type="ARBA" id="ARBA00023136"/>
    </source>
</evidence>
<dbReference type="GO" id="GO:0009306">
    <property type="term" value="P:protein secretion"/>
    <property type="evidence" value="ECO:0007669"/>
    <property type="project" value="InterPro"/>
</dbReference>
<gene>
    <name evidence="12" type="ORF">CWO36_01085</name>
</gene>
<dbReference type="GO" id="GO:0005886">
    <property type="term" value="C:plasma membrane"/>
    <property type="evidence" value="ECO:0007669"/>
    <property type="project" value="UniProtKB-SubCell"/>
</dbReference>
<comment type="similarity">
    <text evidence="2 9">Belongs to the membrane fusion protein (MFP) (TC 8.A.1) family.</text>
</comment>
<comment type="caution">
    <text evidence="12">The sequence shown here is derived from an EMBL/GenBank/DDBJ whole genome shotgun (WGS) entry which is preliminary data.</text>
</comment>
<evidence type="ECO:0000256" key="2">
    <source>
        <dbReference type="ARBA" id="ARBA00009477"/>
    </source>
</evidence>
<proteinExistence type="inferred from homology"/>
<dbReference type="Gene3D" id="2.40.30.170">
    <property type="match status" value="1"/>
</dbReference>
<evidence type="ECO:0000256" key="5">
    <source>
        <dbReference type="ARBA" id="ARBA00022519"/>
    </source>
</evidence>
<keyword evidence="7 9" id="KW-1133">Transmembrane helix</keyword>
<dbReference type="Pfam" id="PF25988">
    <property type="entry name" value="HH_CyaD"/>
    <property type="match status" value="1"/>
</dbReference>
<dbReference type="EMBL" id="PIGA01000002">
    <property type="protein sequence ID" value="PTP22750.1"/>
    <property type="molecule type" value="Genomic_DNA"/>
</dbReference>
<dbReference type="InterPro" id="IPR010129">
    <property type="entry name" value="T1SS_HlyD"/>
</dbReference>
<evidence type="ECO:0000256" key="6">
    <source>
        <dbReference type="ARBA" id="ARBA00022692"/>
    </source>
</evidence>
<keyword evidence="3 9" id="KW-0813">Transport</keyword>
<dbReference type="RefSeq" id="WP_017086363.1">
    <property type="nucleotide sequence ID" value="NZ_CAWNZY010000029.1"/>
</dbReference>
<dbReference type="AlphaFoldDB" id="A0A2T5ENH0"/>
<evidence type="ECO:0000259" key="11">
    <source>
        <dbReference type="Pfam" id="PF26002"/>
    </source>
</evidence>
<keyword evidence="8 9" id="KW-0472">Membrane</keyword>
<comment type="subcellular location">
    <subcellularLocation>
        <location evidence="1 9">Cell inner membrane</location>
        <topology evidence="1 9">Single-pass membrane protein</topology>
    </subcellularLocation>
</comment>
<feature type="domain" description="AprE-like beta-barrel" evidence="11">
    <location>
        <begin position="343"/>
        <end position="431"/>
    </location>
</feature>
<evidence type="ECO:0000256" key="3">
    <source>
        <dbReference type="ARBA" id="ARBA00022448"/>
    </source>
</evidence>
<dbReference type="Pfam" id="PF26002">
    <property type="entry name" value="Beta-barrel_AprE"/>
    <property type="match status" value="1"/>
</dbReference>
<dbReference type="NCBIfam" id="TIGR01843">
    <property type="entry name" value="type_I_hlyD"/>
    <property type="match status" value="1"/>
</dbReference>
<evidence type="ECO:0000313" key="12">
    <source>
        <dbReference type="EMBL" id="PTP22750.1"/>
    </source>
</evidence>
<dbReference type="PROSITE" id="PS00543">
    <property type="entry name" value="HLYD_FAMILY"/>
    <property type="match status" value="1"/>
</dbReference>
<organism evidence="12 13">
    <name type="scientific">Vibrio splendidus</name>
    <dbReference type="NCBI Taxonomy" id="29497"/>
    <lineage>
        <taxon>Bacteria</taxon>
        <taxon>Pseudomonadati</taxon>
        <taxon>Pseudomonadota</taxon>
        <taxon>Gammaproteobacteria</taxon>
        <taxon>Vibrionales</taxon>
        <taxon>Vibrionaceae</taxon>
        <taxon>Vibrio</taxon>
    </lineage>
</organism>
<keyword evidence="4 9" id="KW-1003">Cell membrane</keyword>
<sequence length="454" mass="51813">MISFKENIITLKKKHIKKTSKEFEFHPGYLEIIERPPAPIASITAFSILSLVLLILVWSIVGELEIHATSKGKLLVTSNSKTVQSMETGQITSINVRDGQYVNKGDVLIRLNQVGIESEINEINEKIEYRQVELSISRALLLKKPINELILLFDIDENRKEFVMGQLDSRLSEYFSRLKEFDRNIEVSIAKKKSAEQDIIYLKELFFNIEQRLSSIMVLQKSNLISRNEVLEKEKEKIDVNRMLSQKKSTVNIIDAEIKSTKAGRITYVATTKRNYMDSISKNTSEIKLLNQNLIKLKNKFRLQVITAPVSGYVQQLSVHTIGGVVKSAQELLVIVPYNQTLEAEVMILNKDVGFVHRGQEVQVKIDAFPYTRYGLLIGEVMFISSDSVTHSELGLVFPARIKLNTYHILVEENKTPLQAGMSVTVEILTGRRKIIDYILSPLQKYQSEALRER</sequence>
<reference evidence="12 13" key="1">
    <citation type="submission" date="2017-11" db="EMBL/GenBank/DDBJ databases">
        <title>Population delineation of vibrios coincides with oyster pathogenicity.</title>
        <authorList>
            <person name="Bruto M."/>
            <person name="Labreuche Y."/>
            <person name="James A."/>
            <person name="Piel D."/>
            <person name="Chenivesse S."/>
            <person name="Petton B."/>
            <person name="Polz M.F."/>
            <person name="Le Roux F."/>
        </authorList>
    </citation>
    <scope>NUCLEOTIDE SEQUENCE [LARGE SCALE GENOMIC DNA]</scope>
    <source>
        <strain evidence="12 13">1F_55</strain>
    </source>
</reference>
<dbReference type="InterPro" id="IPR059040">
    <property type="entry name" value="HH_CyaD-like"/>
</dbReference>